<evidence type="ECO:0000313" key="3">
    <source>
        <dbReference type="EMBL" id="EEF62093.1"/>
    </source>
</evidence>
<protein>
    <submittedName>
        <fullName evidence="3">Major capsid protein HK97</fullName>
    </submittedName>
</protein>
<dbReference type="RefSeq" id="WP_007413845.1">
    <property type="nucleotide sequence ID" value="NZ_ABOX02000006.1"/>
</dbReference>
<dbReference type="OrthoDB" id="1412at2"/>
<feature type="domain" description="Phage capsid-like C-terminal" evidence="2">
    <location>
        <begin position="131"/>
        <end position="401"/>
    </location>
</feature>
<comment type="caution">
    <text evidence="3">The sequence shown here is derived from an EMBL/GenBank/DDBJ whole genome shotgun (WGS) entry which is preliminary data.</text>
</comment>
<dbReference type="InterPro" id="IPR024455">
    <property type="entry name" value="Phage_capsid"/>
</dbReference>
<dbReference type="NCBIfam" id="TIGR01554">
    <property type="entry name" value="major_cap_HK97"/>
    <property type="match status" value="1"/>
</dbReference>
<proteinExistence type="predicted"/>
<dbReference type="Pfam" id="PF05065">
    <property type="entry name" value="Phage_capsid"/>
    <property type="match status" value="1"/>
</dbReference>
<dbReference type="SUPFAM" id="SSF56563">
    <property type="entry name" value="Major capsid protein gp5"/>
    <property type="match status" value="1"/>
</dbReference>
<keyword evidence="4" id="KW-1185">Reference proteome</keyword>
<accession>B9XDE7</accession>
<dbReference type="Proteomes" id="UP000003688">
    <property type="component" value="Unassembled WGS sequence"/>
</dbReference>
<gene>
    <name evidence="3" type="ORF">Cflav_PD6368</name>
</gene>
<reference evidence="3 4" key="1">
    <citation type="journal article" date="2011" name="J. Bacteriol.">
        <title>Genome sequence of 'Pedosphaera parvula' Ellin514, an aerobic Verrucomicrobial isolate from pasture soil.</title>
        <authorList>
            <person name="Kant R."/>
            <person name="van Passel M.W."/>
            <person name="Sangwan P."/>
            <person name="Palva A."/>
            <person name="Lucas S."/>
            <person name="Copeland A."/>
            <person name="Lapidus A."/>
            <person name="Glavina Del Rio T."/>
            <person name="Dalin E."/>
            <person name="Tice H."/>
            <person name="Bruce D."/>
            <person name="Goodwin L."/>
            <person name="Pitluck S."/>
            <person name="Chertkov O."/>
            <person name="Larimer F.W."/>
            <person name="Land M.L."/>
            <person name="Hauser L."/>
            <person name="Brettin T.S."/>
            <person name="Detter J.C."/>
            <person name="Han S."/>
            <person name="de Vos W.M."/>
            <person name="Janssen P.H."/>
            <person name="Smidt H."/>
        </authorList>
    </citation>
    <scope>NUCLEOTIDE SEQUENCE [LARGE SCALE GENOMIC DNA]</scope>
    <source>
        <strain evidence="3 4">Ellin514</strain>
    </source>
</reference>
<sequence length="405" mass="44193">MENTIVEEFRTGLKEIKSGVELTKNDIRTTAESIKSLQEDTTQLRGDLDRLRRQQLNGGGKPKLRAGEAVSEECARWFGALAFAGAEVQGKLQGNPRRDAITHIAREVLGLETRSAITSTDIPLPIVYVGEVTELVYKYGQFRKYATVYPMSVGTVKLPQLKTSPAFGFINQSASIPEKSPQINFVTFTAQKAGGIVRIPSEIDEDAVVPLGQFIARYVARETARWEDTVGYLADGTGTYNNISGIGKYAVTGGLVQQTATTKTKPSDLTIADFRNVRAKVNGAALFNSAYYCHPSMEALLVAFNTSATVTPYIANGPGGPTLDGFPVRWVGVLPVYDQNAHVNQVQALFGDHSFWFLGERSMLSVEISRDVYFTTDEIGIRALERFDVEAMATDAMAAIQLAAS</sequence>
<comment type="subcellular location">
    <subcellularLocation>
        <location evidence="1">Virion</location>
    </subcellularLocation>
</comment>
<dbReference type="EMBL" id="ABOX02000006">
    <property type="protein sequence ID" value="EEF62093.1"/>
    <property type="molecule type" value="Genomic_DNA"/>
</dbReference>
<organism evidence="3 4">
    <name type="scientific">Pedosphaera parvula (strain Ellin514)</name>
    <dbReference type="NCBI Taxonomy" id="320771"/>
    <lineage>
        <taxon>Bacteria</taxon>
        <taxon>Pseudomonadati</taxon>
        <taxon>Verrucomicrobiota</taxon>
        <taxon>Pedosphaerae</taxon>
        <taxon>Pedosphaerales</taxon>
        <taxon>Pedosphaeraceae</taxon>
        <taxon>Pedosphaera</taxon>
    </lineage>
</organism>
<evidence type="ECO:0000259" key="2">
    <source>
        <dbReference type="Pfam" id="PF05065"/>
    </source>
</evidence>
<dbReference type="InterPro" id="IPR054612">
    <property type="entry name" value="Phage_capsid-like_C"/>
</dbReference>
<dbReference type="STRING" id="320771.Cflav_PD6368"/>
<evidence type="ECO:0000313" key="4">
    <source>
        <dbReference type="Proteomes" id="UP000003688"/>
    </source>
</evidence>
<dbReference type="AlphaFoldDB" id="B9XDE7"/>
<evidence type="ECO:0000256" key="1">
    <source>
        <dbReference type="ARBA" id="ARBA00004328"/>
    </source>
</evidence>
<name>B9XDE7_PEDPL</name>